<proteinExistence type="predicted"/>
<dbReference type="Proteomes" id="UP000031419">
    <property type="component" value="Unassembled WGS sequence"/>
</dbReference>
<evidence type="ECO:0008006" key="4">
    <source>
        <dbReference type="Google" id="ProtNLM"/>
    </source>
</evidence>
<feature type="region of interest" description="Disordered" evidence="1">
    <location>
        <begin position="302"/>
        <end position="412"/>
    </location>
</feature>
<dbReference type="STRING" id="28042.GU90_17820"/>
<dbReference type="RefSeq" id="WP_029722787.1">
    <property type="nucleotide sequence ID" value="NZ_JNVU01000048.1"/>
</dbReference>
<reference evidence="2 3" key="1">
    <citation type="submission" date="2014-06" db="EMBL/GenBank/DDBJ databases">
        <title>Saccharopolyspora rectivirgula DSM-43113 Genome sequencing.</title>
        <authorList>
            <person name="Barrera C."/>
            <person name="Millon L."/>
            <person name="Rognon B."/>
            <person name="Zaugg C."/>
            <person name="Monod M."/>
        </authorList>
    </citation>
    <scope>NUCLEOTIDE SEQUENCE [LARGE SCALE GENOMIC DNA]</scope>
    <source>
        <strain evidence="2 3">DSM 43113</strain>
    </source>
</reference>
<feature type="compositionally biased region" description="Gly residues" evidence="1">
    <location>
        <begin position="302"/>
        <end position="333"/>
    </location>
</feature>
<dbReference type="Gene3D" id="1.20.1260.20">
    <property type="entry name" value="PPE superfamily"/>
    <property type="match status" value="1"/>
</dbReference>
<organism evidence="2 3">
    <name type="scientific">Saccharopolyspora rectivirgula</name>
    <dbReference type="NCBI Taxonomy" id="28042"/>
    <lineage>
        <taxon>Bacteria</taxon>
        <taxon>Bacillati</taxon>
        <taxon>Actinomycetota</taxon>
        <taxon>Actinomycetes</taxon>
        <taxon>Pseudonocardiales</taxon>
        <taxon>Pseudonocardiaceae</taxon>
        <taxon>Saccharopolyspora</taxon>
    </lineage>
</organism>
<sequence length="412" mass="41366">MTDIDRIRDLRFEGMDIPQLQEWIGKIKQGRGSESMHNAVAALDKCVQVVVDLDERLRNELGKLGIDWQGNAGALAHEAGRQRSVVLAEAPEALKTSAASVDDQGSSFESARNTLPNTDELQHKQSENFFEWAGGAFGYESDYDKEAKQIQAQRQAAQAALAGYRDSTVSNAQRFQPLPEMPAATVAAQAPSAPSVGGGMAGSSFSTPGTPGGEAVPGGHAAPGGGYGTPGSAGSTAGGGRSGAAEMPRQPDLAGAANPRLKEDGGYRLSTASAVGAGVGGAALAGSGAAAASKLLGGAGKAGGTGAGGRAGASGGGSSPGRGGSSGVGGGPGDTTAGRPAGNTPGSRPAAGSLMGPAATRDRKADPDAEHQNDYVIEETPFDDERLVAPPVLGDDVPAQPDDDETELRKQD</sequence>
<dbReference type="OrthoDB" id="3695206at2"/>
<evidence type="ECO:0000256" key="1">
    <source>
        <dbReference type="SAM" id="MobiDB-lite"/>
    </source>
</evidence>
<accession>A0A073B5U5</accession>
<comment type="caution">
    <text evidence="2">The sequence shown here is derived from an EMBL/GenBank/DDBJ whole genome shotgun (WGS) entry which is preliminary data.</text>
</comment>
<dbReference type="AlphaFoldDB" id="A0A073B5U5"/>
<feature type="compositionally biased region" description="Low complexity" evidence="1">
    <location>
        <begin position="184"/>
        <end position="195"/>
    </location>
</feature>
<dbReference type="InterPro" id="IPR038332">
    <property type="entry name" value="PPE_sf"/>
</dbReference>
<gene>
    <name evidence="2" type="ORF">GU90_17820</name>
</gene>
<feature type="region of interest" description="Disordered" evidence="1">
    <location>
        <begin position="184"/>
        <end position="261"/>
    </location>
</feature>
<evidence type="ECO:0000313" key="3">
    <source>
        <dbReference type="Proteomes" id="UP000031419"/>
    </source>
</evidence>
<protein>
    <recommendedName>
        <fullName evidence="4">PPE family domain-containing protein</fullName>
    </recommendedName>
</protein>
<feature type="compositionally biased region" description="Basic and acidic residues" evidence="1">
    <location>
        <begin position="360"/>
        <end position="373"/>
    </location>
</feature>
<evidence type="ECO:0000313" key="2">
    <source>
        <dbReference type="EMBL" id="KEI42994.1"/>
    </source>
</evidence>
<dbReference type="eggNOG" id="COG5651">
    <property type="taxonomic scope" value="Bacteria"/>
</dbReference>
<dbReference type="EMBL" id="JNVU01000048">
    <property type="protein sequence ID" value="KEI42994.1"/>
    <property type="molecule type" value="Genomic_DNA"/>
</dbReference>
<name>A0A073B5U5_9PSEU</name>
<feature type="compositionally biased region" description="Gly residues" evidence="1">
    <location>
        <begin position="210"/>
        <end position="242"/>
    </location>
</feature>
<dbReference type="SUPFAM" id="SSF140459">
    <property type="entry name" value="PE/PPE dimer-like"/>
    <property type="match status" value="1"/>
</dbReference>
<keyword evidence="3" id="KW-1185">Reference proteome</keyword>